<keyword evidence="4 6" id="KW-0413">Isomerase</keyword>
<dbReference type="NCBIfam" id="NF008761">
    <property type="entry name" value="PRK11797.1"/>
    <property type="match status" value="1"/>
</dbReference>
<dbReference type="Gene3D" id="3.40.1650.10">
    <property type="entry name" value="RbsD-like domain"/>
    <property type="match status" value="1"/>
</dbReference>
<evidence type="ECO:0000256" key="3">
    <source>
        <dbReference type="ARBA" id="ARBA00022490"/>
    </source>
</evidence>
<dbReference type="SUPFAM" id="SSF102546">
    <property type="entry name" value="RbsD-like"/>
    <property type="match status" value="1"/>
</dbReference>
<feature type="binding site" evidence="6">
    <location>
        <position position="28"/>
    </location>
    <ligand>
        <name>substrate</name>
    </ligand>
</feature>
<dbReference type="InterPro" id="IPR023064">
    <property type="entry name" value="D-ribose_pyranase"/>
</dbReference>
<dbReference type="InterPro" id="IPR007721">
    <property type="entry name" value="RbsD_FucU"/>
</dbReference>
<dbReference type="PANTHER" id="PTHR37831:SF1">
    <property type="entry name" value="D-RIBOSE PYRANASE"/>
    <property type="match status" value="1"/>
</dbReference>
<comment type="subunit">
    <text evidence="6">Homodecamer.</text>
</comment>
<comment type="function">
    <text evidence="6">Catalyzes the interconversion of beta-pyran and beta-furan forms of D-ribose.</text>
</comment>
<evidence type="ECO:0000313" key="8">
    <source>
        <dbReference type="Proteomes" id="UP001264519"/>
    </source>
</evidence>
<dbReference type="Proteomes" id="UP001264519">
    <property type="component" value="Unassembled WGS sequence"/>
</dbReference>
<comment type="caution">
    <text evidence="7">The sequence shown here is derived from an EMBL/GenBank/DDBJ whole genome shotgun (WGS) entry which is preliminary data.</text>
</comment>
<dbReference type="HAMAP" id="MF_01661">
    <property type="entry name" value="D_rib_pyranase"/>
    <property type="match status" value="1"/>
</dbReference>
<comment type="similarity">
    <text evidence="6">Belongs to the RbsD / FucU family. RbsD subfamily.</text>
</comment>
<feature type="active site" description="Proton donor" evidence="6">
    <location>
        <position position="20"/>
    </location>
</feature>
<evidence type="ECO:0000313" key="7">
    <source>
        <dbReference type="EMBL" id="MDR5866985.1"/>
    </source>
</evidence>
<comment type="catalytic activity">
    <reaction evidence="1 6">
        <text>beta-D-ribopyranose = beta-D-ribofuranose</text>
        <dbReference type="Rhea" id="RHEA:25432"/>
        <dbReference type="ChEBI" id="CHEBI:27476"/>
        <dbReference type="ChEBI" id="CHEBI:47002"/>
        <dbReference type="EC" id="5.4.99.62"/>
    </reaction>
</comment>
<dbReference type="RefSeq" id="WP_309652584.1">
    <property type="nucleotide sequence ID" value="NZ_JARWAK010000007.1"/>
</dbReference>
<dbReference type="EC" id="5.4.99.62" evidence="2 6"/>
<proteinExistence type="inferred from homology"/>
<dbReference type="InterPro" id="IPR023750">
    <property type="entry name" value="RbsD-like_sf"/>
</dbReference>
<feature type="binding site" evidence="6">
    <location>
        <position position="106"/>
    </location>
    <ligand>
        <name>substrate</name>
    </ligand>
</feature>
<keyword evidence="5 6" id="KW-0119">Carbohydrate metabolism</keyword>
<evidence type="ECO:0000256" key="5">
    <source>
        <dbReference type="ARBA" id="ARBA00023277"/>
    </source>
</evidence>
<evidence type="ECO:0000256" key="2">
    <source>
        <dbReference type="ARBA" id="ARBA00012862"/>
    </source>
</evidence>
<evidence type="ECO:0000256" key="4">
    <source>
        <dbReference type="ARBA" id="ARBA00023235"/>
    </source>
</evidence>
<dbReference type="EMBL" id="JARWAK010000007">
    <property type="protein sequence ID" value="MDR5866985.1"/>
    <property type="molecule type" value="Genomic_DNA"/>
</dbReference>
<protein>
    <recommendedName>
        <fullName evidence="2 6">D-ribose pyranase</fullName>
        <ecNumber evidence="2 6">5.4.99.62</ecNumber>
    </recommendedName>
</protein>
<sequence length="139" mass="14897">MKRHGLLNAPLSALIAELGHTDTLILADAGLPIPPGVPRVDLAVTPGLPGFLPVLEALLDELCLEGVTLARETVERRPELTTDIERRLARLEARDGRDIAVARCDHADFKALLPGARAVIRTGECTPYANLALHSGVPF</sequence>
<dbReference type="PANTHER" id="PTHR37831">
    <property type="entry name" value="D-RIBOSE PYRANASE"/>
    <property type="match status" value="1"/>
</dbReference>
<name>A0ABU1G245_9GAMM</name>
<evidence type="ECO:0000256" key="6">
    <source>
        <dbReference type="HAMAP-Rule" id="MF_01661"/>
    </source>
</evidence>
<keyword evidence="8" id="KW-1185">Reference proteome</keyword>
<comment type="pathway">
    <text evidence="6">Carbohydrate metabolism; D-ribose degradation; D-ribose 5-phosphate from beta-D-ribopyranose: step 1/2.</text>
</comment>
<dbReference type="GO" id="GO:0062193">
    <property type="term" value="F:D-ribose pyranase activity"/>
    <property type="evidence" value="ECO:0007669"/>
    <property type="project" value="UniProtKB-EC"/>
</dbReference>
<accession>A0ABU1G245</accession>
<reference evidence="7 8" key="1">
    <citation type="submission" date="2023-04" db="EMBL/GenBank/DDBJ databases">
        <title>A long-awaited taxogenomic arrangement of the family Halomonadaceae.</title>
        <authorList>
            <person name="De La Haba R."/>
            <person name="Chuvochina M."/>
            <person name="Wittouck S."/>
            <person name="Arahal D.R."/>
            <person name="Sanchez-Porro C."/>
            <person name="Hugenholtz P."/>
            <person name="Ventosa A."/>
        </authorList>
    </citation>
    <scope>NUCLEOTIDE SEQUENCE [LARGE SCALE GENOMIC DNA]</scope>
    <source>
        <strain evidence="7 8">DSM 23530</strain>
    </source>
</reference>
<feature type="binding site" evidence="6">
    <location>
        <begin position="128"/>
        <end position="130"/>
    </location>
    <ligand>
        <name>substrate</name>
    </ligand>
</feature>
<organism evidence="7 8">
    <name type="scientific">Halomonas koreensis</name>
    <dbReference type="NCBI Taxonomy" id="245385"/>
    <lineage>
        <taxon>Bacteria</taxon>
        <taxon>Pseudomonadati</taxon>
        <taxon>Pseudomonadota</taxon>
        <taxon>Gammaproteobacteria</taxon>
        <taxon>Oceanospirillales</taxon>
        <taxon>Halomonadaceae</taxon>
        <taxon>Halomonas</taxon>
    </lineage>
</organism>
<comment type="subcellular location">
    <subcellularLocation>
        <location evidence="6">Cytoplasm</location>
    </subcellularLocation>
</comment>
<gene>
    <name evidence="6 7" type="primary">rbsD</name>
    <name evidence="7" type="ORF">QC818_09325</name>
</gene>
<keyword evidence="3 6" id="KW-0963">Cytoplasm</keyword>
<dbReference type="Pfam" id="PF05025">
    <property type="entry name" value="RbsD_FucU"/>
    <property type="match status" value="1"/>
</dbReference>
<evidence type="ECO:0000256" key="1">
    <source>
        <dbReference type="ARBA" id="ARBA00000223"/>
    </source>
</evidence>